<evidence type="ECO:0000313" key="3">
    <source>
        <dbReference type="Proteomes" id="UP000541444"/>
    </source>
</evidence>
<comment type="caution">
    <text evidence="2">The sequence shown here is derived from an EMBL/GenBank/DDBJ whole genome shotgun (WGS) entry which is preliminary data.</text>
</comment>
<gene>
    <name evidence="2" type="ORF">GIB67_018402</name>
</gene>
<keyword evidence="3" id="KW-1185">Reference proteome</keyword>
<dbReference type="EMBL" id="JACGCM010001448">
    <property type="protein sequence ID" value="KAF6154965.1"/>
    <property type="molecule type" value="Genomic_DNA"/>
</dbReference>
<accession>A0A7J7MJ61</accession>
<proteinExistence type="predicted"/>
<organism evidence="2 3">
    <name type="scientific">Kingdonia uniflora</name>
    <dbReference type="NCBI Taxonomy" id="39325"/>
    <lineage>
        <taxon>Eukaryota</taxon>
        <taxon>Viridiplantae</taxon>
        <taxon>Streptophyta</taxon>
        <taxon>Embryophyta</taxon>
        <taxon>Tracheophyta</taxon>
        <taxon>Spermatophyta</taxon>
        <taxon>Magnoliopsida</taxon>
        <taxon>Ranunculales</taxon>
        <taxon>Circaeasteraceae</taxon>
        <taxon>Kingdonia</taxon>
    </lineage>
</organism>
<reference evidence="2 3" key="1">
    <citation type="journal article" date="2020" name="IScience">
        <title>Genome Sequencing of the Endangered Kingdonia uniflora (Circaeasteraceae, Ranunculales) Reveals Potential Mechanisms of Evolutionary Specialization.</title>
        <authorList>
            <person name="Sun Y."/>
            <person name="Deng T."/>
            <person name="Zhang A."/>
            <person name="Moore M.J."/>
            <person name="Landis J.B."/>
            <person name="Lin N."/>
            <person name="Zhang H."/>
            <person name="Zhang X."/>
            <person name="Huang J."/>
            <person name="Zhang X."/>
            <person name="Sun H."/>
            <person name="Wang H."/>
        </authorList>
    </citation>
    <scope>NUCLEOTIDE SEQUENCE [LARGE SCALE GENOMIC DNA]</scope>
    <source>
        <strain evidence="2">TB1705</strain>
        <tissue evidence="2">Leaf</tissue>
    </source>
</reference>
<protein>
    <submittedName>
        <fullName evidence="2">Uncharacterized protein</fullName>
    </submittedName>
</protein>
<evidence type="ECO:0000313" key="2">
    <source>
        <dbReference type="EMBL" id="KAF6154965.1"/>
    </source>
</evidence>
<feature type="region of interest" description="Disordered" evidence="1">
    <location>
        <begin position="33"/>
        <end position="52"/>
    </location>
</feature>
<dbReference type="AlphaFoldDB" id="A0A7J7MJ61"/>
<evidence type="ECO:0000256" key="1">
    <source>
        <dbReference type="SAM" id="MobiDB-lite"/>
    </source>
</evidence>
<name>A0A7J7MJ61_9MAGN</name>
<sequence length="173" mass="19057">MDALTMNLLQLILSNGIKLVGLNKKGFMKEFNSNPTEPTVNEKILDSGNNPTMDRATKETEETTMKSDLQSRIVCPWGFLGKADGEEEIKLTNKEKQCQQLMGSVSTNHSKIPNGIITDNTNSFVEKVRRKEKSPQPSTPLIQAGIRGETPIISISSDDIAEGISEFQFSLIG</sequence>
<dbReference type="Proteomes" id="UP000541444">
    <property type="component" value="Unassembled WGS sequence"/>
</dbReference>